<reference evidence="1 2" key="1">
    <citation type="submission" date="2020-03" db="EMBL/GenBank/DDBJ databases">
        <title>Is there a link between lipid content and antibiotic production in Streptomyces?</title>
        <authorList>
            <person name="David M."/>
            <person name="Lejeune C."/>
            <person name="Abreu S."/>
            <person name="Thibessard A."/>
            <person name="Leblond P."/>
            <person name="Chaminade P."/>
            <person name="Virolle M.-J."/>
        </authorList>
    </citation>
    <scope>NUCLEOTIDE SEQUENCE [LARGE SCALE GENOMIC DNA]</scope>
    <source>
        <strain evidence="1 2">DSM 41481</strain>
    </source>
</reference>
<protein>
    <submittedName>
        <fullName evidence="1">Uncharacterized protein</fullName>
    </submittedName>
</protein>
<organism evidence="1 2">
    <name type="scientific">Streptomyces antibioticus</name>
    <dbReference type="NCBI Taxonomy" id="1890"/>
    <lineage>
        <taxon>Bacteria</taxon>
        <taxon>Bacillati</taxon>
        <taxon>Actinomycetota</taxon>
        <taxon>Actinomycetes</taxon>
        <taxon>Kitasatosporales</taxon>
        <taxon>Streptomycetaceae</taxon>
        <taxon>Streptomyces</taxon>
    </lineage>
</organism>
<name>A0AAE6Y9B5_STRAT</name>
<evidence type="ECO:0000313" key="1">
    <source>
        <dbReference type="EMBL" id="QIT45461.1"/>
    </source>
</evidence>
<dbReference type="AlphaFoldDB" id="A0AAE6Y9B5"/>
<dbReference type="RefSeq" id="WP_143648401.1">
    <property type="nucleotide sequence ID" value="NZ_CM007717.1"/>
</dbReference>
<proteinExistence type="predicted"/>
<dbReference type="EMBL" id="CP050692">
    <property type="protein sequence ID" value="QIT45461.1"/>
    <property type="molecule type" value="Genomic_DNA"/>
</dbReference>
<dbReference type="Proteomes" id="UP000502504">
    <property type="component" value="Chromosome"/>
</dbReference>
<accession>A0AAE6Y9B5</accession>
<sequence>MTTQPQVGSDWARRVPGFPEHDFRFRVTGVFTVGEVTYIETKDLDSGGLRRGRLEHIFEFAEPIGDT</sequence>
<gene>
    <name evidence="1" type="ORF">HCX60_19565</name>
</gene>
<evidence type="ECO:0000313" key="2">
    <source>
        <dbReference type="Proteomes" id="UP000502504"/>
    </source>
</evidence>